<sequence length="184" mass="20103">MSPSNRNPSIGYTTVQGCTGQHLAEVTRHIIKKEADVGFHIVRVVTDNHKINAAAMDILWFEGPPLAKPRAFPAVASLGEKLWLIGGCYDNSESRLILVSLRDVDVLEPSGWGGTNIYVIGGTSSVLNGPIKRPEFYLQQDNRYKFPAEYPEAMTGISAVSVPPVTPTFRSRSLTCMITDALAE</sequence>
<comment type="caution">
    <text evidence="1">The sequence shown here is derived from an EMBL/GenBank/DDBJ whole genome shotgun (WGS) entry which is preliminary data.</text>
</comment>
<accession>A0A9D4T1X8</accession>
<reference evidence="1" key="2">
    <citation type="submission" date="2021-09" db="EMBL/GenBank/DDBJ databases">
        <authorList>
            <person name="Jia N."/>
            <person name="Wang J."/>
            <person name="Shi W."/>
            <person name="Du L."/>
            <person name="Sun Y."/>
            <person name="Zhan W."/>
            <person name="Jiang J."/>
            <person name="Wang Q."/>
            <person name="Zhang B."/>
            <person name="Ji P."/>
            <person name="Sakyi L.B."/>
            <person name="Cui X."/>
            <person name="Yuan T."/>
            <person name="Jiang B."/>
            <person name="Yang W."/>
            <person name="Lam T.T.-Y."/>
            <person name="Chang Q."/>
            <person name="Ding S."/>
            <person name="Wang X."/>
            <person name="Zhu J."/>
            <person name="Ruan X."/>
            <person name="Zhao L."/>
            <person name="Wei J."/>
            <person name="Que T."/>
            <person name="Du C."/>
            <person name="Cheng J."/>
            <person name="Dai P."/>
            <person name="Han X."/>
            <person name="Huang E."/>
            <person name="Gao Y."/>
            <person name="Liu J."/>
            <person name="Shao H."/>
            <person name="Ye R."/>
            <person name="Li L."/>
            <person name="Wei W."/>
            <person name="Wang X."/>
            <person name="Wang C."/>
            <person name="Huo Q."/>
            <person name="Li W."/>
            <person name="Guo W."/>
            <person name="Chen H."/>
            <person name="Chen S."/>
            <person name="Zhou L."/>
            <person name="Zhou L."/>
            <person name="Ni X."/>
            <person name="Tian J."/>
            <person name="Zhou Y."/>
            <person name="Sheng Y."/>
            <person name="Liu T."/>
            <person name="Pan Y."/>
            <person name="Xia L."/>
            <person name="Li J."/>
            <person name="Zhao F."/>
            <person name="Cao W."/>
        </authorList>
    </citation>
    <scope>NUCLEOTIDE SEQUENCE</scope>
    <source>
        <strain evidence="1">Rsan-2018</strain>
        <tissue evidence="1">Larvae</tissue>
    </source>
</reference>
<dbReference type="VEuPathDB" id="VectorBase:RSAN_027017"/>
<dbReference type="Gene3D" id="2.120.10.80">
    <property type="entry name" value="Kelch-type beta propeller"/>
    <property type="match status" value="1"/>
</dbReference>
<reference evidence="1" key="1">
    <citation type="journal article" date="2020" name="Cell">
        <title>Large-Scale Comparative Analyses of Tick Genomes Elucidate Their Genetic Diversity and Vector Capacities.</title>
        <authorList>
            <consortium name="Tick Genome and Microbiome Consortium (TIGMIC)"/>
            <person name="Jia N."/>
            <person name="Wang J."/>
            <person name="Shi W."/>
            <person name="Du L."/>
            <person name="Sun Y."/>
            <person name="Zhan W."/>
            <person name="Jiang J.F."/>
            <person name="Wang Q."/>
            <person name="Zhang B."/>
            <person name="Ji P."/>
            <person name="Bell-Sakyi L."/>
            <person name="Cui X.M."/>
            <person name="Yuan T.T."/>
            <person name="Jiang B.G."/>
            <person name="Yang W.F."/>
            <person name="Lam T.T."/>
            <person name="Chang Q.C."/>
            <person name="Ding S.J."/>
            <person name="Wang X.J."/>
            <person name="Zhu J.G."/>
            <person name="Ruan X.D."/>
            <person name="Zhao L."/>
            <person name="Wei J.T."/>
            <person name="Ye R.Z."/>
            <person name="Que T.C."/>
            <person name="Du C.H."/>
            <person name="Zhou Y.H."/>
            <person name="Cheng J.X."/>
            <person name="Dai P.F."/>
            <person name="Guo W.B."/>
            <person name="Han X.H."/>
            <person name="Huang E.J."/>
            <person name="Li L.F."/>
            <person name="Wei W."/>
            <person name="Gao Y.C."/>
            <person name="Liu J.Z."/>
            <person name="Shao H.Z."/>
            <person name="Wang X."/>
            <person name="Wang C.C."/>
            <person name="Yang T.C."/>
            <person name="Huo Q.B."/>
            <person name="Li W."/>
            <person name="Chen H.Y."/>
            <person name="Chen S.E."/>
            <person name="Zhou L.G."/>
            <person name="Ni X.B."/>
            <person name="Tian J.H."/>
            <person name="Sheng Y."/>
            <person name="Liu T."/>
            <person name="Pan Y.S."/>
            <person name="Xia L.Y."/>
            <person name="Li J."/>
            <person name="Zhao F."/>
            <person name="Cao W.C."/>
        </authorList>
    </citation>
    <scope>NUCLEOTIDE SEQUENCE</scope>
    <source>
        <strain evidence="1">Rsan-2018</strain>
    </source>
</reference>
<evidence type="ECO:0000313" key="2">
    <source>
        <dbReference type="Proteomes" id="UP000821837"/>
    </source>
</evidence>
<gene>
    <name evidence="1" type="ORF">HPB52_012063</name>
</gene>
<dbReference type="PROSITE" id="PS51257">
    <property type="entry name" value="PROKAR_LIPOPROTEIN"/>
    <property type="match status" value="1"/>
</dbReference>
<organism evidence="1 2">
    <name type="scientific">Rhipicephalus sanguineus</name>
    <name type="common">Brown dog tick</name>
    <name type="synonym">Ixodes sanguineus</name>
    <dbReference type="NCBI Taxonomy" id="34632"/>
    <lineage>
        <taxon>Eukaryota</taxon>
        <taxon>Metazoa</taxon>
        <taxon>Ecdysozoa</taxon>
        <taxon>Arthropoda</taxon>
        <taxon>Chelicerata</taxon>
        <taxon>Arachnida</taxon>
        <taxon>Acari</taxon>
        <taxon>Parasitiformes</taxon>
        <taxon>Ixodida</taxon>
        <taxon>Ixodoidea</taxon>
        <taxon>Ixodidae</taxon>
        <taxon>Rhipicephalinae</taxon>
        <taxon>Rhipicephalus</taxon>
        <taxon>Rhipicephalus</taxon>
    </lineage>
</organism>
<dbReference type="AlphaFoldDB" id="A0A9D4T1X8"/>
<proteinExistence type="predicted"/>
<protein>
    <submittedName>
        <fullName evidence="1">Uncharacterized protein</fullName>
    </submittedName>
</protein>
<dbReference type="Proteomes" id="UP000821837">
    <property type="component" value="Unassembled WGS sequence"/>
</dbReference>
<dbReference type="EMBL" id="JABSTV010001248">
    <property type="protein sequence ID" value="KAH7968866.1"/>
    <property type="molecule type" value="Genomic_DNA"/>
</dbReference>
<dbReference type="SUPFAM" id="SSF117281">
    <property type="entry name" value="Kelch motif"/>
    <property type="match status" value="1"/>
</dbReference>
<evidence type="ECO:0000313" key="1">
    <source>
        <dbReference type="EMBL" id="KAH7968866.1"/>
    </source>
</evidence>
<name>A0A9D4T1X8_RHISA</name>
<dbReference type="InterPro" id="IPR015915">
    <property type="entry name" value="Kelch-typ_b-propeller"/>
</dbReference>
<keyword evidence="2" id="KW-1185">Reference proteome</keyword>